<gene>
    <name evidence="5" type="ORF">POM88_030990</name>
</gene>
<dbReference type="AlphaFoldDB" id="A0AAD8HWJ9"/>
<comment type="caution">
    <text evidence="5">The sequence shown here is derived from an EMBL/GenBank/DDBJ whole genome shotgun (WGS) entry which is preliminary data.</text>
</comment>
<dbReference type="Pfam" id="PF00106">
    <property type="entry name" value="adh_short"/>
    <property type="match status" value="1"/>
</dbReference>
<dbReference type="PRINTS" id="PR00081">
    <property type="entry name" value="GDHRDH"/>
</dbReference>
<protein>
    <submittedName>
        <fullName evidence="5">Short-chain dehydrogenase/reductase 2b-like</fullName>
    </submittedName>
</protein>
<dbReference type="Proteomes" id="UP001237642">
    <property type="component" value="Unassembled WGS sequence"/>
</dbReference>
<reference evidence="5" key="2">
    <citation type="submission" date="2023-05" db="EMBL/GenBank/DDBJ databases">
        <authorList>
            <person name="Schelkunov M.I."/>
        </authorList>
    </citation>
    <scope>NUCLEOTIDE SEQUENCE</scope>
    <source>
        <strain evidence="5">Hsosn_3</strain>
        <tissue evidence="5">Leaf</tissue>
    </source>
</reference>
<comment type="similarity">
    <text evidence="1 4">Belongs to the short-chain dehydrogenases/reductases (SDR) family.</text>
</comment>
<dbReference type="SUPFAM" id="SSF51735">
    <property type="entry name" value="NAD(P)-binding Rossmann-fold domains"/>
    <property type="match status" value="1"/>
</dbReference>
<sequence length="299" mass="32826">MFVHDIVITRVSVVTGANKGLGLETSRKLASNGITVIVTARNEKNGTDAVEKLKASGLSDVVFHPLDVKDPASIDSLINNAGQNGTELNMELVASVLDEAGMLKGVTISTYEMAVDCLNTNYFGTKKVTEALLPLLQLSKSARIVNVTSYYGLLIVKTELSDTDNLSEEKIEEIVQWFLKDFKEDTLKANGWPLTISAYKVSKAAINAYTKLMAKKHPNILINCVHPGYVQTDITYGTGPLTPEEGARAPVMVALLPDNGPSGRYFHEMQEAAYYLMHICDLKILELSYLIESLKQFHV</sequence>
<reference evidence="5" key="1">
    <citation type="submission" date="2023-02" db="EMBL/GenBank/DDBJ databases">
        <title>Genome of toxic invasive species Heracleum sosnowskyi carries increased number of genes despite the absence of recent whole-genome duplications.</title>
        <authorList>
            <person name="Schelkunov M."/>
            <person name="Shtratnikova V."/>
            <person name="Makarenko M."/>
            <person name="Klepikova A."/>
            <person name="Omelchenko D."/>
            <person name="Novikova G."/>
            <person name="Obukhova E."/>
            <person name="Bogdanov V."/>
            <person name="Penin A."/>
            <person name="Logacheva M."/>
        </authorList>
    </citation>
    <scope>NUCLEOTIDE SEQUENCE</scope>
    <source>
        <strain evidence="5">Hsosn_3</strain>
        <tissue evidence="5">Leaf</tissue>
    </source>
</reference>
<evidence type="ECO:0000256" key="4">
    <source>
        <dbReference type="RuleBase" id="RU000363"/>
    </source>
</evidence>
<evidence type="ECO:0000313" key="6">
    <source>
        <dbReference type="Proteomes" id="UP001237642"/>
    </source>
</evidence>
<dbReference type="PANTHER" id="PTHR43490">
    <property type="entry name" value="(+)-NEOMENTHOL DEHYDROGENASE"/>
    <property type="match status" value="1"/>
</dbReference>
<organism evidence="5 6">
    <name type="scientific">Heracleum sosnowskyi</name>
    <dbReference type="NCBI Taxonomy" id="360622"/>
    <lineage>
        <taxon>Eukaryota</taxon>
        <taxon>Viridiplantae</taxon>
        <taxon>Streptophyta</taxon>
        <taxon>Embryophyta</taxon>
        <taxon>Tracheophyta</taxon>
        <taxon>Spermatophyta</taxon>
        <taxon>Magnoliopsida</taxon>
        <taxon>eudicotyledons</taxon>
        <taxon>Gunneridae</taxon>
        <taxon>Pentapetalae</taxon>
        <taxon>asterids</taxon>
        <taxon>campanulids</taxon>
        <taxon>Apiales</taxon>
        <taxon>Apiaceae</taxon>
        <taxon>Apioideae</taxon>
        <taxon>apioid superclade</taxon>
        <taxon>Tordylieae</taxon>
        <taxon>Tordyliinae</taxon>
        <taxon>Heracleum</taxon>
    </lineage>
</organism>
<accession>A0AAD8HWJ9</accession>
<dbReference type="Gene3D" id="3.40.50.720">
    <property type="entry name" value="NAD(P)-binding Rossmann-like Domain"/>
    <property type="match status" value="1"/>
</dbReference>
<dbReference type="EMBL" id="JAUIZM010000007">
    <property type="protein sequence ID" value="KAK1374797.1"/>
    <property type="molecule type" value="Genomic_DNA"/>
</dbReference>
<proteinExistence type="inferred from homology"/>
<dbReference type="PANTHER" id="PTHR43490:SF135">
    <property type="entry name" value="OS02G0640800 PROTEIN"/>
    <property type="match status" value="1"/>
</dbReference>
<dbReference type="PRINTS" id="PR00080">
    <property type="entry name" value="SDRFAMILY"/>
</dbReference>
<keyword evidence="2" id="KW-0521">NADP</keyword>
<dbReference type="GO" id="GO:0016020">
    <property type="term" value="C:membrane"/>
    <property type="evidence" value="ECO:0007669"/>
    <property type="project" value="TreeGrafter"/>
</dbReference>
<evidence type="ECO:0000256" key="3">
    <source>
        <dbReference type="ARBA" id="ARBA00023002"/>
    </source>
</evidence>
<dbReference type="InterPro" id="IPR036291">
    <property type="entry name" value="NAD(P)-bd_dom_sf"/>
</dbReference>
<evidence type="ECO:0000256" key="2">
    <source>
        <dbReference type="ARBA" id="ARBA00022857"/>
    </source>
</evidence>
<evidence type="ECO:0000256" key="1">
    <source>
        <dbReference type="ARBA" id="ARBA00006484"/>
    </source>
</evidence>
<evidence type="ECO:0000313" key="5">
    <source>
        <dbReference type="EMBL" id="KAK1374797.1"/>
    </source>
</evidence>
<keyword evidence="6" id="KW-1185">Reference proteome</keyword>
<dbReference type="GO" id="GO:0016491">
    <property type="term" value="F:oxidoreductase activity"/>
    <property type="evidence" value="ECO:0007669"/>
    <property type="project" value="UniProtKB-KW"/>
</dbReference>
<keyword evidence="3" id="KW-0560">Oxidoreductase</keyword>
<dbReference type="InterPro" id="IPR002347">
    <property type="entry name" value="SDR_fam"/>
</dbReference>
<name>A0AAD8HWJ9_9APIA</name>